<comment type="caution">
    <text evidence="8">The sequence shown here is derived from an EMBL/GenBank/DDBJ whole genome shotgun (WGS) entry which is preliminary data.</text>
</comment>
<dbReference type="EC" id="2.1.1.33" evidence="3"/>
<comment type="catalytic activity">
    <reaction evidence="1">
        <text>guanosine(46) in tRNA + S-adenosyl-L-methionine = N(7)-methylguanosine(46) in tRNA + S-adenosyl-L-homocysteine</text>
        <dbReference type="Rhea" id="RHEA:42708"/>
        <dbReference type="Rhea" id="RHEA-COMP:10188"/>
        <dbReference type="Rhea" id="RHEA-COMP:10189"/>
        <dbReference type="ChEBI" id="CHEBI:57856"/>
        <dbReference type="ChEBI" id="CHEBI:59789"/>
        <dbReference type="ChEBI" id="CHEBI:74269"/>
        <dbReference type="ChEBI" id="CHEBI:74480"/>
        <dbReference type="EC" id="2.1.1.33"/>
    </reaction>
</comment>
<keyword evidence="7" id="KW-0819">tRNA processing</keyword>
<evidence type="ECO:0000256" key="5">
    <source>
        <dbReference type="ARBA" id="ARBA00022679"/>
    </source>
</evidence>
<accession>A0AAW9EB01</accession>
<dbReference type="InterPro" id="IPR003358">
    <property type="entry name" value="tRNA_(Gua-N-7)_MeTrfase_Trmb"/>
</dbReference>
<protein>
    <recommendedName>
        <fullName evidence="3">tRNA (guanine(46)-N(7))-methyltransferase</fullName>
        <ecNumber evidence="3">2.1.1.33</ecNumber>
    </recommendedName>
</protein>
<sequence>VQLFFPDPWHKARHNKRRIVQVPFAELILTKLAPNGVFHMATDWEPYAEHMLEVMTSVDGYQNLSETQDYVPRPETRPVTKFE</sequence>
<dbReference type="SUPFAM" id="SSF53335">
    <property type="entry name" value="S-adenosyl-L-methionine-dependent methyltransferases"/>
    <property type="match status" value="1"/>
</dbReference>
<proteinExistence type="predicted"/>
<evidence type="ECO:0000256" key="4">
    <source>
        <dbReference type="ARBA" id="ARBA00022603"/>
    </source>
</evidence>
<dbReference type="PANTHER" id="PTHR23417:SF14">
    <property type="entry name" value="PENTACOTRIPEPTIDE-REPEAT REGION OF PRORP DOMAIN-CONTAINING PROTEIN"/>
    <property type="match status" value="1"/>
</dbReference>
<dbReference type="PANTHER" id="PTHR23417">
    <property type="entry name" value="3-DEOXY-D-MANNO-OCTULOSONIC-ACID TRANSFERASE/TRNA GUANINE-N 7 - -METHYLTRANSFERASE"/>
    <property type="match status" value="1"/>
</dbReference>
<dbReference type="Gene3D" id="3.40.50.150">
    <property type="entry name" value="Vaccinia Virus protein VP39"/>
    <property type="match status" value="1"/>
</dbReference>
<keyword evidence="6" id="KW-0949">S-adenosyl-L-methionine</keyword>
<keyword evidence="5 8" id="KW-0808">Transferase</keyword>
<dbReference type="Pfam" id="PF02390">
    <property type="entry name" value="Methyltransf_4"/>
    <property type="match status" value="1"/>
</dbReference>
<evidence type="ECO:0000256" key="7">
    <source>
        <dbReference type="ARBA" id="ARBA00022694"/>
    </source>
</evidence>
<evidence type="ECO:0000256" key="1">
    <source>
        <dbReference type="ARBA" id="ARBA00000142"/>
    </source>
</evidence>
<dbReference type="EMBL" id="JAWZZT010001499">
    <property type="protein sequence ID" value="MDX7018942.1"/>
    <property type="molecule type" value="Genomic_DNA"/>
</dbReference>
<reference evidence="8" key="1">
    <citation type="submission" date="2023-11" db="EMBL/GenBank/DDBJ databases">
        <title>Detection of rare carbapenemases in Enterobacterales - comparison of two colorimetric and two CIM-based carbapenemase assays.</title>
        <authorList>
            <person name="Schaffarczyk L."/>
            <person name="Noster J."/>
            <person name="Stelzer Y."/>
            <person name="Sattler J."/>
            <person name="Gatermann S."/>
            <person name="Hamprecht A."/>
        </authorList>
    </citation>
    <scope>NUCLEOTIDE SEQUENCE</scope>
    <source>
        <strain evidence="8">CIM-Cont-037</strain>
    </source>
</reference>
<dbReference type="Proteomes" id="UP001279012">
    <property type="component" value="Unassembled WGS sequence"/>
</dbReference>
<dbReference type="AlphaFoldDB" id="A0AAW9EB01"/>
<name>A0AAW9EB01_KLEAE</name>
<feature type="non-terminal residue" evidence="8">
    <location>
        <position position="83"/>
    </location>
</feature>
<evidence type="ECO:0000313" key="9">
    <source>
        <dbReference type="Proteomes" id="UP001279012"/>
    </source>
</evidence>
<organism evidence="8 9">
    <name type="scientific">Klebsiella aerogenes</name>
    <name type="common">Enterobacter aerogenes</name>
    <dbReference type="NCBI Taxonomy" id="548"/>
    <lineage>
        <taxon>Bacteria</taxon>
        <taxon>Pseudomonadati</taxon>
        <taxon>Pseudomonadota</taxon>
        <taxon>Gammaproteobacteria</taxon>
        <taxon>Enterobacterales</taxon>
        <taxon>Enterobacteriaceae</taxon>
        <taxon>Klebsiella/Raoultella group</taxon>
        <taxon>Klebsiella</taxon>
    </lineage>
</organism>
<evidence type="ECO:0000256" key="2">
    <source>
        <dbReference type="ARBA" id="ARBA00003015"/>
    </source>
</evidence>
<evidence type="ECO:0000313" key="8">
    <source>
        <dbReference type="EMBL" id="MDX7018942.1"/>
    </source>
</evidence>
<keyword evidence="4 8" id="KW-0489">Methyltransferase</keyword>
<feature type="non-terminal residue" evidence="8">
    <location>
        <position position="1"/>
    </location>
</feature>
<dbReference type="PROSITE" id="PS51625">
    <property type="entry name" value="SAM_MT_TRMB"/>
    <property type="match status" value="1"/>
</dbReference>
<evidence type="ECO:0000256" key="3">
    <source>
        <dbReference type="ARBA" id="ARBA00011977"/>
    </source>
</evidence>
<gene>
    <name evidence="8" type="primary">trmB</name>
    <name evidence="8" type="synonym">yggH</name>
    <name evidence="8" type="ORF">SJ059_31435</name>
</gene>
<comment type="function">
    <text evidence="2">Catalyzes the formation of N(7)-methylguanine at position 46 (m7G46) in tRNA.</text>
</comment>
<dbReference type="InterPro" id="IPR029063">
    <property type="entry name" value="SAM-dependent_MTases_sf"/>
</dbReference>
<evidence type="ECO:0000256" key="6">
    <source>
        <dbReference type="ARBA" id="ARBA00022691"/>
    </source>
</evidence>
<dbReference type="GO" id="GO:0008176">
    <property type="term" value="F:tRNA (guanine(46)-N7)-methyltransferase activity"/>
    <property type="evidence" value="ECO:0007669"/>
    <property type="project" value="UniProtKB-EC"/>
</dbReference>
<dbReference type="GO" id="GO:0043527">
    <property type="term" value="C:tRNA methyltransferase complex"/>
    <property type="evidence" value="ECO:0007669"/>
    <property type="project" value="TreeGrafter"/>
</dbReference>